<evidence type="ECO:0000256" key="1">
    <source>
        <dbReference type="SAM" id="MobiDB-lite"/>
    </source>
</evidence>
<dbReference type="SMART" id="SM00317">
    <property type="entry name" value="SET"/>
    <property type="match status" value="1"/>
</dbReference>
<organism evidence="3 4">
    <name type="scientific">Betta splendens</name>
    <name type="common">Siamese fighting fish</name>
    <dbReference type="NCBI Taxonomy" id="158456"/>
    <lineage>
        <taxon>Eukaryota</taxon>
        <taxon>Metazoa</taxon>
        <taxon>Chordata</taxon>
        <taxon>Craniata</taxon>
        <taxon>Vertebrata</taxon>
        <taxon>Euteleostomi</taxon>
        <taxon>Actinopterygii</taxon>
        <taxon>Neopterygii</taxon>
        <taxon>Teleostei</taxon>
        <taxon>Neoteleostei</taxon>
        <taxon>Acanthomorphata</taxon>
        <taxon>Anabantaria</taxon>
        <taxon>Anabantiformes</taxon>
        <taxon>Anabantoidei</taxon>
        <taxon>Osphronemidae</taxon>
        <taxon>Betta</taxon>
    </lineage>
</organism>
<dbReference type="KEGG" id="bspl:114844249"/>
<dbReference type="PROSITE" id="PS50280">
    <property type="entry name" value="SET"/>
    <property type="match status" value="1"/>
</dbReference>
<gene>
    <name evidence="4 5" type="primary">LOC114844249</name>
</gene>
<dbReference type="GeneID" id="114844249"/>
<evidence type="ECO:0000313" key="4">
    <source>
        <dbReference type="RefSeq" id="XP_055359359.1"/>
    </source>
</evidence>
<feature type="region of interest" description="Disordered" evidence="1">
    <location>
        <begin position="173"/>
        <end position="194"/>
    </location>
</feature>
<dbReference type="OrthoDB" id="8929197at2759"/>
<evidence type="ECO:0000313" key="3">
    <source>
        <dbReference type="Proteomes" id="UP000515150"/>
    </source>
</evidence>
<dbReference type="AlphaFoldDB" id="A0A9W2XCK2"/>
<accession>A0A9W2XCK2</accession>
<dbReference type="Pfam" id="PF00856">
    <property type="entry name" value="SET"/>
    <property type="match status" value="1"/>
</dbReference>
<dbReference type="RefSeq" id="XP_055359359.1">
    <property type="nucleotide sequence ID" value="XM_055503384.1"/>
</dbReference>
<feature type="domain" description="SET" evidence="2">
    <location>
        <begin position="309"/>
        <end position="436"/>
    </location>
</feature>
<evidence type="ECO:0000313" key="5">
    <source>
        <dbReference type="RefSeq" id="XP_055359361.1"/>
    </source>
</evidence>
<sequence>MKLCDHLRSRGLLIFNNSLGCPTAQPTHRSGVLVLAKPDIQHIRQKLMGSDTVPHTAATTFRHYCQAILMWRHQLTASAVKTFCVNDWLDRKSVASGVCIQLNGSRTKRSIILTGEEEEFLECYLLKLRPLSLRRQDQDSDDKGRFFLGDSGLPLCNPSGDLRRLRDKYLQPVSEGPGADSVSDPPTGQASASMSMQEWDAFMKAFPMSLHGNAPSRDKCVEAGYPRYRPYYVKWRDLQLRQRASYMSRSLSKTSGRPHKASIQSALDKESWTTNRPLVHDVLKAWVPPERQLKDTWSILTSVMKQKWKGLAIKDFGMPKGKGVVAVMPFSKEVVICDYHDTVTSEAEGKQKRQSGFLFFIKGKETKALCIEAKASPCTCHPSLVIYGRMINHSKQLPNVKPHLHRIDFPDGPQEAVLFIAKRDIRPGEELLCDYSVTRAVVN</sequence>
<dbReference type="RefSeq" id="XP_055359361.1">
    <property type="nucleotide sequence ID" value="XM_055503386.1"/>
</dbReference>
<feature type="compositionally biased region" description="Polar residues" evidence="1">
    <location>
        <begin position="184"/>
        <end position="194"/>
    </location>
</feature>
<dbReference type="PANTHER" id="PTHR47306:SF2">
    <property type="entry name" value="CORE-BINDING (CB) DOMAIN-CONTAINING PROTEIN"/>
    <property type="match status" value="1"/>
</dbReference>
<keyword evidence="3" id="KW-1185">Reference proteome</keyword>
<dbReference type="Gene3D" id="2.170.270.10">
    <property type="entry name" value="SET domain"/>
    <property type="match status" value="1"/>
</dbReference>
<evidence type="ECO:0000259" key="2">
    <source>
        <dbReference type="PROSITE" id="PS50280"/>
    </source>
</evidence>
<protein>
    <submittedName>
        <fullName evidence="4 5">Uncharacterized protein LOC114844249</fullName>
    </submittedName>
</protein>
<reference evidence="4 5" key="1">
    <citation type="submission" date="2025-04" db="UniProtKB">
        <authorList>
            <consortium name="RefSeq"/>
        </authorList>
    </citation>
    <scope>IDENTIFICATION</scope>
</reference>
<dbReference type="PANTHER" id="PTHR47306">
    <property type="entry name" value="SI:CH211-178J18.4-RELATED"/>
    <property type="match status" value="1"/>
</dbReference>
<dbReference type="InterPro" id="IPR001214">
    <property type="entry name" value="SET_dom"/>
</dbReference>
<proteinExistence type="predicted"/>
<name>A0A9W2XCK2_BETSP</name>
<dbReference type="SUPFAM" id="SSF82199">
    <property type="entry name" value="SET domain"/>
    <property type="match status" value="1"/>
</dbReference>
<dbReference type="Proteomes" id="UP000515150">
    <property type="component" value="Chromosome 2"/>
</dbReference>
<dbReference type="InterPro" id="IPR046341">
    <property type="entry name" value="SET_dom_sf"/>
</dbReference>